<dbReference type="PANTHER" id="PTHR45646">
    <property type="entry name" value="SERINE/THREONINE-PROTEIN KINASE DOA-RELATED"/>
    <property type="match status" value="1"/>
</dbReference>
<sequence>MYFEGSRPSTPMSTTQDFQADENQVPLSPADGRFPDHFERQGDHADMDDFIDYEYDEDGEGQEDSFLPLRKGKRYHTYDIDDSETLEDFEQYRPGGHHPVILGDCLGEDGRFQVWHKMGQGTYGLVWLCYDLAVGKFCAVKVLRDDLSKHAEKLPELKLGELLGGVSAKEAWDNHIVMPLETFTQRGPNGEHLCIIMPLLGPSITESRTYNWNNLPLLKDICFQLVKGMDFLHRQGLCHGDFRPSNILFKTSLADLTEEEMGIYLPEPRTYEIVLAGEYDNVPRCGPHAPAYAVEPLFLTLEDECITKEIAIIDFGVAFEAKRPTTESAIPDKYASPECQREIGKQPSMGSDLWALGCTITEVLCGVTPFEFGSAFSFRELEGKLGPMPEPHRAKFVEHCKSGYTSYRLHNASDPSIHLLWDTDMLERRQKETLEEYGTEDLLHQVLGRQVVQFHPDVFKEPTKTIDEAVLASADRYKKPAVPEIEGTEPGSIKRRLDLAAIPGAVDLLRQVLRWFPQNRVSANKLLDHEWFEGRRHQKTSDPSQSEGPTFEDIIMEDIPLPVELSVKKEDLPPPPQPVGGGALVGPQNWRLNDLDLLHTGPFVPKSIWGFFQKALCVKPRK</sequence>
<gene>
    <name evidence="17" type="ORF">FJTKL_01361</name>
</gene>
<keyword evidence="9" id="KW-0418">Kinase</keyword>
<evidence type="ECO:0000256" key="3">
    <source>
        <dbReference type="ARBA" id="ARBA00012513"/>
    </source>
</evidence>
<dbReference type="PANTHER" id="PTHR45646:SF11">
    <property type="entry name" value="SERINE_THREONINE-PROTEIN KINASE DOA"/>
    <property type="match status" value="1"/>
</dbReference>
<evidence type="ECO:0000256" key="6">
    <source>
        <dbReference type="ARBA" id="ARBA00022527"/>
    </source>
</evidence>
<evidence type="ECO:0000256" key="9">
    <source>
        <dbReference type="ARBA" id="ARBA00022777"/>
    </source>
</evidence>
<comment type="subunit">
    <text evidence="2">Component of the EKC/KEOPS complex composed of at least BUD32, CGI121, GON7, KAE1 and PCC1; the whole complex dimerizes.</text>
</comment>
<dbReference type="EMBL" id="JBAWTH010000122">
    <property type="protein sequence ID" value="KAL2276075.1"/>
    <property type="molecule type" value="Genomic_DNA"/>
</dbReference>
<feature type="compositionally biased region" description="Polar residues" evidence="15">
    <location>
        <begin position="7"/>
        <end position="26"/>
    </location>
</feature>
<organism evidence="17 18">
    <name type="scientific">Diaporthe vaccinii</name>
    <dbReference type="NCBI Taxonomy" id="105482"/>
    <lineage>
        <taxon>Eukaryota</taxon>
        <taxon>Fungi</taxon>
        <taxon>Dikarya</taxon>
        <taxon>Ascomycota</taxon>
        <taxon>Pezizomycotina</taxon>
        <taxon>Sordariomycetes</taxon>
        <taxon>Sordariomycetidae</taxon>
        <taxon>Diaporthales</taxon>
        <taxon>Diaporthaceae</taxon>
        <taxon>Diaporthe</taxon>
        <taxon>Diaporthe eres species complex</taxon>
    </lineage>
</organism>
<dbReference type="EC" id="2.7.11.1" evidence="3"/>
<comment type="function">
    <text evidence="1">Component of the EKC/KEOPS complex that is required for the formation of a threonylcarbamoyl group on adenosine at position 37 (t(6)A37) in tRNAs that read codons beginning with adenine. The complex is probably involved in the transfer of the threonylcarbamoyl moiety of threonylcarbamoyl-AMP (TC-AMP) to the N6 group of A37. BUD32 has ATPase activity in the context of the EKC/KEOPS complex and likely plays a supporting role to the catalytic subunit KAE1. The EKC/KEOPS complex also promotes both telomere uncapping and telomere elongation. The complex is required for efficient recruitment of transcriptional coactivators.</text>
</comment>
<dbReference type="InterPro" id="IPR000719">
    <property type="entry name" value="Prot_kinase_dom"/>
</dbReference>
<evidence type="ECO:0000256" key="4">
    <source>
        <dbReference type="ARBA" id="ARBA00013948"/>
    </source>
</evidence>
<keyword evidence="7" id="KW-0808">Transferase</keyword>
<accession>A0ABR4E0Y5</accession>
<keyword evidence="6" id="KW-0723">Serine/threonine-protein kinase</keyword>
<dbReference type="SMART" id="SM00220">
    <property type="entry name" value="S_TKc"/>
    <property type="match status" value="1"/>
</dbReference>
<keyword evidence="18" id="KW-1185">Reference proteome</keyword>
<comment type="caution">
    <text evidence="17">The sequence shown here is derived from an EMBL/GenBank/DDBJ whole genome shotgun (WGS) entry which is preliminary data.</text>
</comment>
<dbReference type="Proteomes" id="UP001600888">
    <property type="component" value="Unassembled WGS sequence"/>
</dbReference>
<evidence type="ECO:0000256" key="2">
    <source>
        <dbReference type="ARBA" id="ARBA00011534"/>
    </source>
</evidence>
<comment type="catalytic activity">
    <reaction evidence="13">
        <text>L-threonyl-[protein] + ATP = O-phospho-L-threonyl-[protein] + ADP + H(+)</text>
        <dbReference type="Rhea" id="RHEA:46608"/>
        <dbReference type="Rhea" id="RHEA-COMP:11060"/>
        <dbReference type="Rhea" id="RHEA-COMP:11605"/>
        <dbReference type="ChEBI" id="CHEBI:15378"/>
        <dbReference type="ChEBI" id="CHEBI:30013"/>
        <dbReference type="ChEBI" id="CHEBI:30616"/>
        <dbReference type="ChEBI" id="CHEBI:61977"/>
        <dbReference type="ChEBI" id="CHEBI:456216"/>
        <dbReference type="EC" id="2.7.11.1"/>
    </reaction>
</comment>
<proteinExistence type="predicted"/>
<evidence type="ECO:0000256" key="13">
    <source>
        <dbReference type="ARBA" id="ARBA00047899"/>
    </source>
</evidence>
<dbReference type="InterPro" id="IPR011009">
    <property type="entry name" value="Kinase-like_dom_sf"/>
</dbReference>
<dbReference type="PROSITE" id="PS50011">
    <property type="entry name" value="PROTEIN_KINASE_DOM"/>
    <property type="match status" value="1"/>
</dbReference>
<evidence type="ECO:0000256" key="7">
    <source>
        <dbReference type="ARBA" id="ARBA00022679"/>
    </source>
</evidence>
<comment type="catalytic activity">
    <reaction evidence="14">
        <text>L-seryl-[protein] + ATP = O-phospho-L-seryl-[protein] + ADP + H(+)</text>
        <dbReference type="Rhea" id="RHEA:17989"/>
        <dbReference type="Rhea" id="RHEA-COMP:9863"/>
        <dbReference type="Rhea" id="RHEA-COMP:11604"/>
        <dbReference type="ChEBI" id="CHEBI:15378"/>
        <dbReference type="ChEBI" id="CHEBI:29999"/>
        <dbReference type="ChEBI" id="CHEBI:30616"/>
        <dbReference type="ChEBI" id="CHEBI:83421"/>
        <dbReference type="ChEBI" id="CHEBI:456216"/>
        <dbReference type="EC" id="2.7.11.1"/>
    </reaction>
</comment>
<evidence type="ECO:0000259" key="16">
    <source>
        <dbReference type="PROSITE" id="PS50011"/>
    </source>
</evidence>
<evidence type="ECO:0000313" key="18">
    <source>
        <dbReference type="Proteomes" id="UP001600888"/>
    </source>
</evidence>
<keyword evidence="8" id="KW-0547">Nucleotide-binding</keyword>
<feature type="compositionally biased region" description="Basic and acidic residues" evidence="15">
    <location>
        <begin position="33"/>
        <end position="47"/>
    </location>
</feature>
<evidence type="ECO:0000256" key="15">
    <source>
        <dbReference type="SAM" id="MobiDB-lite"/>
    </source>
</evidence>
<feature type="region of interest" description="Disordered" evidence="15">
    <location>
        <begin position="1"/>
        <end position="48"/>
    </location>
</feature>
<dbReference type="Gene3D" id="1.10.510.10">
    <property type="entry name" value="Transferase(Phosphotransferase) domain 1"/>
    <property type="match status" value="1"/>
</dbReference>
<protein>
    <recommendedName>
        <fullName evidence="5">EKC/KEOPS complex subunit BUD32</fullName>
        <ecNumber evidence="3">2.7.11.1</ecNumber>
    </recommendedName>
    <alternativeName>
        <fullName evidence="11 12">Atypical Serine/threonine protein kinase BUD32</fullName>
    </alternativeName>
    <alternativeName>
        <fullName evidence="4">EKC/KEOPS complex subunit bud32</fullName>
    </alternativeName>
</protein>
<dbReference type="InterPro" id="IPR051175">
    <property type="entry name" value="CLK_kinases"/>
</dbReference>
<dbReference type="PROSITE" id="PS00109">
    <property type="entry name" value="PROTEIN_KINASE_TYR"/>
    <property type="match status" value="1"/>
</dbReference>
<evidence type="ECO:0000256" key="5">
    <source>
        <dbReference type="ARBA" id="ARBA00019973"/>
    </source>
</evidence>
<evidence type="ECO:0000313" key="17">
    <source>
        <dbReference type="EMBL" id="KAL2276075.1"/>
    </source>
</evidence>
<dbReference type="Gene3D" id="3.30.200.20">
    <property type="entry name" value="Phosphorylase Kinase, domain 1"/>
    <property type="match status" value="1"/>
</dbReference>
<dbReference type="Pfam" id="PF00069">
    <property type="entry name" value="Pkinase"/>
    <property type="match status" value="2"/>
</dbReference>
<evidence type="ECO:0000256" key="11">
    <source>
        <dbReference type="ARBA" id="ARBA00030980"/>
    </source>
</evidence>
<evidence type="ECO:0000256" key="14">
    <source>
        <dbReference type="ARBA" id="ARBA00048679"/>
    </source>
</evidence>
<feature type="domain" description="Protein kinase" evidence="16">
    <location>
        <begin position="112"/>
        <end position="532"/>
    </location>
</feature>
<evidence type="ECO:0000256" key="10">
    <source>
        <dbReference type="ARBA" id="ARBA00022840"/>
    </source>
</evidence>
<dbReference type="SUPFAM" id="SSF56112">
    <property type="entry name" value="Protein kinase-like (PK-like)"/>
    <property type="match status" value="1"/>
</dbReference>
<evidence type="ECO:0000256" key="12">
    <source>
        <dbReference type="ARBA" id="ARBA00033194"/>
    </source>
</evidence>
<keyword evidence="10" id="KW-0067">ATP-binding</keyword>
<name>A0ABR4E0Y5_9PEZI</name>
<reference evidence="17 18" key="1">
    <citation type="submission" date="2024-03" db="EMBL/GenBank/DDBJ databases">
        <title>A high-quality draft genome sequence of Diaporthe vaccinii, a causative agent of upright dieback and viscid rot disease in cranberry plants.</title>
        <authorList>
            <person name="Sarrasin M."/>
            <person name="Lang B.F."/>
            <person name="Burger G."/>
        </authorList>
    </citation>
    <scope>NUCLEOTIDE SEQUENCE [LARGE SCALE GENOMIC DNA]</scope>
    <source>
        <strain evidence="17 18">IS7</strain>
    </source>
</reference>
<evidence type="ECO:0000256" key="1">
    <source>
        <dbReference type="ARBA" id="ARBA00003747"/>
    </source>
</evidence>
<evidence type="ECO:0000256" key="8">
    <source>
        <dbReference type="ARBA" id="ARBA00022741"/>
    </source>
</evidence>
<dbReference type="InterPro" id="IPR008266">
    <property type="entry name" value="Tyr_kinase_AS"/>
</dbReference>